<dbReference type="PANTHER" id="PTHR30069">
    <property type="entry name" value="TONB-DEPENDENT OUTER MEMBRANE RECEPTOR"/>
    <property type="match status" value="1"/>
</dbReference>
<dbReference type="Gene3D" id="2.40.170.20">
    <property type="entry name" value="TonB-dependent receptor, beta-barrel domain"/>
    <property type="match status" value="1"/>
</dbReference>
<evidence type="ECO:0000256" key="8">
    <source>
        <dbReference type="ARBA" id="ARBA00023170"/>
    </source>
</evidence>
<evidence type="ECO:0000256" key="11">
    <source>
        <dbReference type="SAM" id="SignalP"/>
    </source>
</evidence>
<evidence type="ECO:0000256" key="10">
    <source>
        <dbReference type="RuleBase" id="RU003357"/>
    </source>
</evidence>
<dbReference type="GO" id="GO:0044718">
    <property type="term" value="P:siderophore transmembrane transport"/>
    <property type="evidence" value="ECO:0007669"/>
    <property type="project" value="TreeGrafter"/>
</dbReference>
<dbReference type="Pfam" id="PF00593">
    <property type="entry name" value="TonB_dep_Rec_b-barrel"/>
    <property type="match status" value="1"/>
</dbReference>
<protein>
    <submittedName>
        <fullName evidence="14">TonB-dependent receptor</fullName>
    </submittedName>
</protein>
<keyword evidence="4" id="KW-0812">Transmembrane</keyword>
<keyword evidence="8 14" id="KW-0675">Receptor</keyword>
<evidence type="ECO:0000259" key="13">
    <source>
        <dbReference type="Pfam" id="PF07715"/>
    </source>
</evidence>
<dbReference type="Pfam" id="PF13715">
    <property type="entry name" value="CarbopepD_reg_2"/>
    <property type="match status" value="1"/>
</dbReference>
<keyword evidence="5 11" id="KW-0732">Signal</keyword>
<comment type="subcellular location">
    <subcellularLocation>
        <location evidence="1">Cell outer membrane</location>
        <topology evidence="1">Multi-pass membrane protein</topology>
    </subcellularLocation>
</comment>
<dbReference type="GO" id="GO:0009279">
    <property type="term" value="C:cell outer membrane"/>
    <property type="evidence" value="ECO:0007669"/>
    <property type="project" value="UniProtKB-SubCell"/>
</dbReference>
<evidence type="ECO:0000313" key="14">
    <source>
        <dbReference type="EMBL" id="QIU94051.1"/>
    </source>
</evidence>
<comment type="similarity">
    <text evidence="10">Belongs to the TonB-dependent receptor family.</text>
</comment>
<evidence type="ECO:0000256" key="9">
    <source>
        <dbReference type="ARBA" id="ARBA00023237"/>
    </source>
</evidence>
<dbReference type="Gene3D" id="2.170.130.10">
    <property type="entry name" value="TonB-dependent receptor, plug domain"/>
    <property type="match status" value="1"/>
</dbReference>
<dbReference type="InterPro" id="IPR012910">
    <property type="entry name" value="Plug_dom"/>
</dbReference>
<keyword evidence="2" id="KW-0813">Transport</keyword>
<dbReference type="SUPFAM" id="SSF56935">
    <property type="entry name" value="Porins"/>
    <property type="match status" value="1"/>
</dbReference>
<proteinExistence type="inferred from homology"/>
<feature type="domain" description="TonB-dependent receptor-like beta-barrel" evidence="12">
    <location>
        <begin position="292"/>
        <end position="761"/>
    </location>
</feature>
<dbReference type="GO" id="GO:0015344">
    <property type="term" value="F:siderophore uptake transmembrane transporter activity"/>
    <property type="evidence" value="ECO:0007669"/>
    <property type="project" value="TreeGrafter"/>
</dbReference>
<dbReference type="InterPro" id="IPR036942">
    <property type="entry name" value="Beta-barrel_TonB_sf"/>
</dbReference>
<feature type="domain" description="TonB-dependent receptor plug" evidence="13">
    <location>
        <begin position="128"/>
        <end position="234"/>
    </location>
</feature>
<feature type="signal peptide" evidence="11">
    <location>
        <begin position="1"/>
        <end position="22"/>
    </location>
</feature>
<dbReference type="SUPFAM" id="SSF49464">
    <property type="entry name" value="Carboxypeptidase regulatory domain-like"/>
    <property type="match status" value="1"/>
</dbReference>
<evidence type="ECO:0000256" key="5">
    <source>
        <dbReference type="ARBA" id="ARBA00022729"/>
    </source>
</evidence>
<evidence type="ECO:0000256" key="6">
    <source>
        <dbReference type="ARBA" id="ARBA00023077"/>
    </source>
</evidence>
<reference evidence="14 15" key="1">
    <citation type="submission" date="2020-03" db="EMBL/GenBank/DDBJ databases">
        <title>Genomic analysis of Bacteroides faecium CBA7301.</title>
        <authorList>
            <person name="Kim J."/>
            <person name="Roh S.W."/>
        </authorList>
    </citation>
    <scope>NUCLEOTIDE SEQUENCE [LARGE SCALE GENOMIC DNA]</scope>
    <source>
        <strain evidence="14 15">CBA7301</strain>
    </source>
</reference>
<keyword evidence="15" id="KW-1185">Reference proteome</keyword>
<keyword evidence="9" id="KW-0998">Cell outer membrane</keyword>
<keyword evidence="6 10" id="KW-0798">TonB box</keyword>
<name>A0A6H0KLY2_9BACE</name>
<evidence type="ECO:0000259" key="12">
    <source>
        <dbReference type="Pfam" id="PF00593"/>
    </source>
</evidence>
<dbReference type="Gene3D" id="2.60.40.1120">
    <property type="entry name" value="Carboxypeptidase-like, regulatory domain"/>
    <property type="match status" value="1"/>
</dbReference>
<dbReference type="InterPro" id="IPR008969">
    <property type="entry name" value="CarboxyPept-like_regulatory"/>
</dbReference>
<dbReference type="InterPro" id="IPR037066">
    <property type="entry name" value="Plug_dom_sf"/>
</dbReference>
<organism evidence="14 15">
    <name type="scientific">Bacteroides faecium</name>
    <dbReference type="NCBI Taxonomy" id="2715212"/>
    <lineage>
        <taxon>Bacteria</taxon>
        <taxon>Pseudomonadati</taxon>
        <taxon>Bacteroidota</taxon>
        <taxon>Bacteroidia</taxon>
        <taxon>Bacteroidales</taxon>
        <taxon>Bacteroidaceae</taxon>
        <taxon>Bacteroides</taxon>
    </lineage>
</organism>
<dbReference type="PANTHER" id="PTHR30069:SF29">
    <property type="entry name" value="HEMOGLOBIN AND HEMOGLOBIN-HAPTOGLOBIN-BINDING PROTEIN 1-RELATED"/>
    <property type="match status" value="1"/>
</dbReference>
<accession>A0A6H0KLY2</accession>
<dbReference type="InterPro" id="IPR000531">
    <property type="entry name" value="Beta-barrel_TonB"/>
</dbReference>
<sequence length="947" mass="105968">MKYCHFNIALWGLLFCNLFEAAANSNIYTISGRVTEAKTNIPLPGASIVVKGTYLWAVSNQKGEFTIPGVQSGKYNVEVSFLGYVPTTLPVDVHKDIKNLTIQLKENTLALEGVVVTAQAPKNELNTTLTIGSNALEHLQVSNVSDISALLPGGKTKVPDLTANNIFSLRNGGSTAGNIAFGTAVEVDGVRIGNNGSFGDMNGADTRSIAVADIESVEVITGVPSAEYGDLNSGMVKINTRKGKTPWNILLSINPRTEQVSFSKGLDLGNDKGVININGEWTKATQKLISPYTSYTRRSFSAGYSNTFHKVFRFDIGVTGNIGGMNTKDDPDAYSGEYTKVRDNVFRANTSLAWLLNKPWITNLKFDASVYYNDNNSHAHTFYSSASEQPAVHATQEGYFLASKLPYSYFADQVVDSKELDYAASLKYEWNRRFGTVNSNLKAGVQWKATGNVGEGEYYKDPALAPNGYRPRPYSAYPYMHNVSFYAEESLSLPVGNTMLRLMAGVRWENLFIKGTEYNSLNSLSPRFNARWQLNEHIATRGGWGISEKLPSFYMLYPKQEYRDIQTFGFSYNNNESSYVYYSQPYTLLHNKNLRWQKNQNSEIGIDLNVARTRISLVGYFNRTKLPYKYTSAYTPFAYDILQLPDGFTMPTNPQINVDSQTGMVYIRENESDYWTPMDVKVTDRTFVKSTSPDNGMDVIRRGAELIVDFPEITPIRTQFRIDAAYTYTKYIDNSLSYYYQNGWSHTDTSLPNRSYQYVGIYANGDNSSITANGKRTHSLDANITAITRIPKARLIISCRLEASLVKRSQNISEYKGKEYAFKVSESSNARTEGSIYDGDSYTAIWPVAYLDLNNEMHPFTSAEAENPEFSYLIRKSGNAYTFAADGYDPYFSANINITKEIGDHISLSLNAINFTNSRPYVKSRATGVSALFTPDFYYGLTCRIKF</sequence>
<evidence type="ECO:0000256" key="7">
    <source>
        <dbReference type="ARBA" id="ARBA00023136"/>
    </source>
</evidence>
<dbReference type="EMBL" id="CP050831">
    <property type="protein sequence ID" value="QIU94051.1"/>
    <property type="molecule type" value="Genomic_DNA"/>
</dbReference>
<gene>
    <name evidence="14" type="ORF">BacF7301_07780</name>
</gene>
<keyword evidence="7 10" id="KW-0472">Membrane</keyword>
<evidence type="ECO:0000256" key="3">
    <source>
        <dbReference type="ARBA" id="ARBA00022452"/>
    </source>
</evidence>
<evidence type="ECO:0000256" key="1">
    <source>
        <dbReference type="ARBA" id="ARBA00004571"/>
    </source>
</evidence>
<dbReference type="InterPro" id="IPR039426">
    <property type="entry name" value="TonB-dep_rcpt-like"/>
</dbReference>
<dbReference type="KEGG" id="bfc:BacF7301_07780"/>
<dbReference type="Pfam" id="PF07715">
    <property type="entry name" value="Plug"/>
    <property type="match status" value="1"/>
</dbReference>
<keyword evidence="3" id="KW-1134">Transmembrane beta strand</keyword>
<evidence type="ECO:0000313" key="15">
    <source>
        <dbReference type="Proteomes" id="UP000501780"/>
    </source>
</evidence>
<dbReference type="RefSeq" id="WP_167961744.1">
    <property type="nucleotide sequence ID" value="NZ_CP050831.1"/>
</dbReference>
<evidence type="ECO:0000256" key="4">
    <source>
        <dbReference type="ARBA" id="ARBA00022692"/>
    </source>
</evidence>
<feature type="chain" id="PRO_5026129522" evidence="11">
    <location>
        <begin position="23"/>
        <end position="947"/>
    </location>
</feature>
<dbReference type="AlphaFoldDB" id="A0A6H0KLY2"/>
<dbReference type="Proteomes" id="UP000501780">
    <property type="component" value="Chromosome"/>
</dbReference>
<evidence type="ECO:0000256" key="2">
    <source>
        <dbReference type="ARBA" id="ARBA00022448"/>
    </source>
</evidence>